<dbReference type="EMBL" id="WWBZ02000033">
    <property type="protein sequence ID" value="KAF4306767.1"/>
    <property type="molecule type" value="Genomic_DNA"/>
</dbReference>
<organism evidence="1 2">
    <name type="scientific">Botryosphaeria dothidea</name>
    <dbReference type="NCBI Taxonomy" id="55169"/>
    <lineage>
        <taxon>Eukaryota</taxon>
        <taxon>Fungi</taxon>
        <taxon>Dikarya</taxon>
        <taxon>Ascomycota</taxon>
        <taxon>Pezizomycotina</taxon>
        <taxon>Dothideomycetes</taxon>
        <taxon>Dothideomycetes incertae sedis</taxon>
        <taxon>Botryosphaeriales</taxon>
        <taxon>Botryosphaeriaceae</taxon>
        <taxon>Botryosphaeria</taxon>
    </lineage>
</organism>
<evidence type="ECO:0000313" key="1">
    <source>
        <dbReference type="EMBL" id="KAF4306767.1"/>
    </source>
</evidence>
<protein>
    <submittedName>
        <fullName evidence="1">Uncharacterized protein</fullName>
    </submittedName>
</protein>
<accession>A0A8H4IT47</accession>
<keyword evidence="2" id="KW-1185">Reference proteome</keyword>
<reference evidence="1" key="1">
    <citation type="submission" date="2020-04" db="EMBL/GenBank/DDBJ databases">
        <title>Genome Assembly and Annotation of Botryosphaeria dothidea sdau 11-99, a Latent Pathogen of Apple Fruit Ring Rot in China.</title>
        <authorList>
            <person name="Yu C."/>
            <person name="Diao Y."/>
            <person name="Lu Q."/>
            <person name="Zhao J."/>
            <person name="Cui S."/>
            <person name="Peng C."/>
            <person name="He B."/>
            <person name="Liu H."/>
        </authorList>
    </citation>
    <scope>NUCLEOTIDE SEQUENCE [LARGE SCALE GENOMIC DNA]</scope>
    <source>
        <strain evidence="1">Sdau11-99</strain>
    </source>
</reference>
<comment type="caution">
    <text evidence="1">The sequence shown here is derived from an EMBL/GenBank/DDBJ whole genome shotgun (WGS) entry which is preliminary data.</text>
</comment>
<dbReference type="OrthoDB" id="4252443at2759"/>
<evidence type="ECO:0000313" key="2">
    <source>
        <dbReference type="Proteomes" id="UP000572817"/>
    </source>
</evidence>
<dbReference type="AlphaFoldDB" id="A0A8H4IT47"/>
<sequence length="262" mass="28713">MTLAGLESRFLVISLLGLVHPEQLRYLHLDNLQQFSELDGIPQTLSRLEKGRTRPRPPVFGKPGPMSGHLAPFTGKRPNLEALAIDTAGEAGNLPADCPPDAALGTRTPRTAAAQSSRRCSGLWPARYGVSASSRRRRGSSAWMVGQRRCGLVAPPRPGRRPMDARFVRYLVRAIVGGGWLRLRRMGLRGVAGFSHKAGDGTEREVVNELLDDGVHDAIREAVGEHVELVVVPHAMRCFWRADDSYGHGVPLVEDDDSEYDV</sequence>
<dbReference type="Proteomes" id="UP000572817">
    <property type="component" value="Unassembled WGS sequence"/>
</dbReference>
<gene>
    <name evidence="1" type="ORF">GTA08_BOTSDO05937</name>
</gene>
<proteinExistence type="predicted"/>
<name>A0A8H4IT47_9PEZI</name>